<protein>
    <recommendedName>
        <fullName evidence="1">Endonuclease/exonuclease/phosphatase domain-containing protein</fullName>
    </recommendedName>
</protein>
<dbReference type="PANTHER" id="PTHR33710">
    <property type="entry name" value="BNAC02G09200D PROTEIN"/>
    <property type="match status" value="1"/>
</dbReference>
<organism evidence="2">
    <name type="scientific">Sesamum radiatum</name>
    <name type="common">Black benniseed</name>
    <dbReference type="NCBI Taxonomy" id="300843"/>
    <lineage>
        <taxon>Eukaryota</taxon>
        <taxon>Viridiplantae</taxon>
        <taxon>Streptophyta</taxon>
        <taxon>Embryophyta</taxon>
        <taxon>Tracheophyta</taxon>
        <taxon>Spermatophyta</taxon>
        <taxon>Magnoliopsida</taxon>
        <taxon>eudicotyledons</taxon>
        <taxon>Gunneridae</taxon>
        <taxon>Pentapetalae</taxon>
        <taxon>asterids</taxon>
        <taxon>lamiids</taxon>
        <taxon>Lamiales</taxon>
        <taxon>Pedaliaceae</taxon>
        <taxon>Sesamum</taxon>
    </lineage>
</organism>
<dbReference type="GO" id="GO:0003824">
    <property type="term" value="F:catalytic activity"/>
    <property type="evidence" value="ECO:0007669"/>
    <property type="project" value="InterPro"/>
</dbReference>
<dbReference type="AlphaFoldDB" id="A0AAW2VMQ7"/>
<evidence type="ECO:0000313" key="2">
    <source>
        <dbReference type="EMBL" id="KAL0430782.1"/>
    </source>
</evidence>
<dbReference type="Pfam" id="PF03372">
    <property type="entry name" value="Exo_endo_phos"/>
    <property type="match status" value="1"/>
</dbReference>
<proteinExistence type="predicted"/>
<dbReference type="PANTHER" id="PTHR33710:SF77">
    <property type="entry name" value="DNASE I-LIKE SUPERFAMILY PROTEIN"/>
    <property type="match status" value="1"/>
</dbReference>
<dbReference type="InterPro" id="IPR005135">
    <property type="entry name" value="Endo/exonuclease/phosphatase"/>
</dbReference>
<dbReference type="Gene3D" id="3.60.10.10">
    <property type="entry name" value="Endonuclease/exonuclease/phosphatase"/>
    <property type="match status" value="1"/>
</dbReference>
<sequence length="109" mass="12943">MFIYAKCYKNPRRNLWEKLVKLSNQDAPWIVGGDFNVILHPNENQGGDIQRMGPMEDFYDMITDTGLIDAGFEGELFTWRTNKRIWKRLDRVLYSKEWAETFNITRVAH</sequence>
<dbReference type="EMBL" id="JACGWJ010000003">
    <property type="protein sequence ID" value="KAL0430782.1"/>
    <property type="molecule type" value="Genomic_DNA"/>
</dbReference>
<reference evidence="2" key="1">
    <citation type="submission" date="2020-06" db="EMBL/GenBank/DDBJ databases">
        <authorList>
            <person name="Li T."/>
            <person name="Hu X."/>
            <person name="Zhang T."/>
            <person name="Song X."/>
            <person name="Zhang H."/>
            <person name="Dai N."/>
            <person name="Sheng W."/>
            <person name="Hou X."/>
            <person name="Wei L."/>
        </authorList>
    </citation>
    <scope>NUCLEOTIDE SEQUENCE</scope>
    <source>
        <strain evidence="2">G02</strain>
        <tissue evidence="2">Leaf</tissue>
    </source>
</reference>
<feature type="domain" description="Endonuclease/exonuclease/phosphatase" evidence="1">
    <location>
        <begin position="16"/>
        <end position="99"/>
    </location>
</feature>
<dbReference type="SUPFAM" id="SSF56219">
    <property type="entry name" value="DNase I-like"/>
    <property type="match status" value="1"/>
</dbReference>
<reference evidence="2" key="2">
    <citation type="journal article" date="2024" name="Plant">
        <title>Genomic evolution and insights into agronomic trait innovations of Sesamum species.</title>
        <authorList>
            <person name="Miao H."/>
            <person name="Wang L."/>
            <person name="Qu L."/>
            <person name="Liu H."/>
            <person name="Sun Y."/>
            <person name="Le M."/>
            <person name="Wang Q."/>
            <person name="Wei S."/>
            <person name="Zheng Y."/>
            <person name="Lin W."/>
            <person name="Duan Y."/>
            <person name="Cao H."/>
            <person name="Xiong S."/>
            <person name="Wang X."/>
            <person name="Wei L."/>
            <person name="Li C."/>
            <person name="Ma Q."/>
            <person name="Ju M."/>
            <person name="Zhao R."/>
            <person name="Li G."/>
            <person name="Mu C."/>
            <person name="Tian Q."/>
            <person name="Mei H."/>
            <person name="Zhang T."/>
            <person name="Gao T."/>
            <person name="Zhang H."/>
        </authorList>
    </citation>
    <scope>NUCLEOTIDE SEQUENCE</scope>
    <source>
        <strain evidence="2">G02</strain>
    </source>
</reference>
<evidence type="ECO:0000259" key="1">
    <source>
        <dbReference type="Pfam" id="PF03372"/>
    </source>
</evidence>
<gene>
    <name evidence="2" type="ORF">Sradi_0704200</name>
</gene>
<name>A0AAW2VMQ7_SESRA</name>
<comment type="caution">
    <text evidence="2">The sequence shown here is derived from an EMBL/GenBank/DDBJ whole genome shotgun (WGS) entry which is preliminary data.</text>
</comment>
<dbReference type="InterPro" id="IPR036691">
    <property type="entry name" value="Endo/exonu/phosph_ase_sf"/>
</dbReference>
<accession>A0AAW2VMQ7</accession>